<dbReference type="AlphaFoldDB" id="A0A4Y7M088"/>
<gene>
    <name evidence="12" type="primary">EOG090X0DNW</name>
</gene>
<keyword evidence="8 11" id="KW-0249">Electron transport</keyword>
<dbReference type="EMBL" id="LR003576">
    <property type="protein sequence ID" value="SVE73195.1"/>
    <property type="molecule type" value="mRNA"/>
</dbReference>
<dbReference type="Gene3D" id="3.30.160.190">
    <property type="entry name" value="atu1810 like domain"/>
    <property type="match status" value="1"/>
</dbReference>
<evidence type="ECO:0000256" key="5">
    <source>
        <dbReference type="ARBA" id="ARBA00022660"/>
    </source>
</evidence>
<reference evidence="12" key="1">
    <citation type="submission" date="2018-08" db="EMBL/GenBank/DDBJ databases">
        <authorList>
            <person name="Cornetti L."/>
        </authorList>
    </citation>
    <scope>NUCLEOTIDE SEQUENCE</scope>
    <source>
        <strain evidence="12">OM-SAIQ-clone2</strain>
    </source>
</reference>
<dbReference type="PANTHER" id="PTHR12219:SF8">
    <property type="entry name" value="NADH DEHYDROGENASE [UBIQUINONE] IRON-SULFUR PROTEIN 4, MITOCHONDRIAL"/>
    <property type="match status" value="1"/>
</dbReference>
<evidence type="ECO:0000256" key="2">
    <source>
        <dbReference type="ARBA" id="ARBA00005882"/>
    </source>
</evidence>
<organism evidence="12">
    <name type="scientific">Ceriodaphnia reticulata</name>
    <dbReference type="NCBI Taxonomy" id="302197"/>
    <lineage>
        <taxon>Eukaryota</taxon>
        <taxon>Metazoa</taxon>
        <taxon>Ecdysozoa</taxon>
        <taxon>Arthropoda</taxon>
        <taxon>Crustacea</taxon>
        <taxon>Branchiopoda</taxon>
        <taxon>Diplostraca</taxon>
        <taxon>Cladocera</taxon>
        <taxon>Anomopoda</taxon>
        <taxon>Daphniidae</taxon>
        <taxon>Ceriodaphnia</taxon>
    </lineage>
</organism>
<evidence type="ECO:0000256" key="7">
    <source>
        <dbReference type="ARBA" id="ARBA00022946"/>
    </source>
</evidence>
<keyword evidence="4 11" id="KW-0813">Transport</keyword>
<keyword evidence="10 11" id="KW-0472">Membrane</keyword>
<dbReference type="InterPro" id="IPR038532">
    <property type="entry name" value="NDUFS4-like_sf"/>
</dbReference>
<evidence type="ECO:0000256" key="6">
    <source>
        <dbReference type="ARBA" id="ARBA00022792"/>
    </source>
</evidence>
<accession>A0A4Y7M088</accession>
<dbReference type="FunFam" id="3.30.160.190:FF:000001">
    <property type="entry name" value="NADH-ubiquinone oxidoreductase 21 kDa subunit mitochondrial"/>
    <property type="match status" value="1"/>
</dbReference>
<keyword evidence="5 11" id="KW-0679">Respiratory chain</keyword>
<keyword evidence="6 11" id="KW-0999">Mitochondrion inner membrane</keyword>
<dbReference type="PANTHER" id="PTHR12219">
    <property type="entry name" value="NADH-UBIQUINONE OXIDOREDUCTASE"/>
    <property type="match status" value="1"/>
</dbReference>
<keyword evidence="7 11" id="KW-0809">Transit peptide</keyword>
<proteinExistence type="evidence at transcript level"/>
<protein>
    <recommendedName>
        <fullName evidence="3 11">NADH dehydrogenase [ubiquinone] iron-sulfur protein 4, mitochondrial</fullName>
    </recommendedName>
</protein>
<evidence type="ECO:0000256" key="1">
    <source>
        <dbReference type="ARBA" id="ARBA00003195"/>
    </source>
</evidence>
<dbReference type="GO" id="GO:0005743">
    <property type="term" value="C:mitochondrial inner membrane"/>
    <property type="evidence" value="ECO:0007669"/>
    <property type="project" value="UniProtKB-SubCell"/>
</dbReference>
<evidence type="ECO:0000256" key="4">
    <source>
        <dbReference type="ARBA" id="ARBA00022448"/>
    </source>
</evidence>
<evidence type="ECO:0000256" key="9">
    <source>
        <dbReference type="ARBA" id="ARBA00023128"/>
    </source>
</evidence>
<evidence type="ECO:0000256" key="11">
    <source>
        <dbReference type="RuleBase" id="RU367010"/>
    </source>
</evidence>
<comment type="subcellular location">
    <subcellularLocation>
        <location evidence="11">Mitochondrion inner membrane</location>
        <topology evidence="11">Peripheral membrane protein</topology>
        <orientation evidence="11">Matrix side</orientation>
    </subcellularLocation>
</comment>
<name>A0A4Y7M088_9CRUS</name>
<dbReference type="Pfam" id="PF04800">
    <property type="entry name" value="NDUS4"/>
    <property type="match status" value="1"/>
</dbReference>
<evidence type="ECO:0000256" key="8">
    <source>
        <dbReference type="ARBA" id="ARBA00022982"/>
    </source>
</evidence>
<dbReference type="GO" id="GO:0022900">
    <property type="term" value="P:electron transport chain"/>
    <property type="evidence" value="ECO:0007669"/>
    <property type="project" value="InterPro"/>
</dbReference>
<comment type="similarity">
    <text evidence="2 11">Belongs to the complex I NDUFS4 subunit family.</text>
</comment>
<evidence type="ECO:0000256" key="10">
    <source>
        <dbReference type="ARBA" id="ARBA00023136"/>
    </source>
</evidence>
<evidence type="ECO:0000313" key="12">
    <source>
        <dbReference type="EMBL" id="SVE73195.1"/>
    </source>
</evidence>
<keyword evidence="9 11" id="KW-0496">Mitochondrion</keyword>
<evidence type="ECO:0000256" key="3">
    <source>
        <dbReference type="ARBA" id="ARBA00015796"/>
    </source>
</evidence>
<sequence length="190" mass="21611">MASVVNIAFRRGLIQSVITCSSRRAFGSTAVLKNEDPLKLAQLKDAPLKNLNDVLSTENQADKHQQLINVELKADIAPITGIPEEHIVTRHVRIWKPVKHAMQSGTNNTHKWKLEFETRERWENPLMGWTSSGDPLSNIQLNFATKEEAIAFCEKHGWEYSVSDVVEKQIRPKSYGANFSWNKKTRTSTK</sequence>
<comment type="function">
    <text evidence="1 11">Accessory subunit of the mitochondrial membrane respiratory chain NADH dehydrogenase (Complex I), that is believed not to be involved in catalysis. Complex I functions in the transfer of electrons from NADH to the respiratory chain. The immediate electron acceptor for the enzyme is believed to be ubiquinone.</text>
</comment>
<dbReference type="InterPro" id="IPR006885">
    <property type="entry name" value="NADH_UbQ_FeS_4_mit-like"/>
</dbReference>